<protein>
    <submittedName>
        <fullName evidence="1">DUF1501 domain-containing protein</fullName>
    </submittedName>
</protein>
<dbReference type="AlphaFoldDB" id="A0A7C4LKT9"/>
<accession>A0A7C4LKT9</accession>
<dbReference type="Gene3D" id="3.40.720.10">
    <property type="entry name" value="Alkaline Phosphatase, subunit A"/>
    <property type="match status" value="1"/>
</dbReference>
<dbReference type="EMBL" id="DSVQ01000006">
    <property type="protein sequence ID" value="HGT38318.1"/>
    <property type="molecule type" value="Genomic_DNA"/>
</dbReference>
<dbReference type="Pfam" id="PF07394">
    <property type="entry name" value="DUF1501"/>
    <property type="match status" value="1"/>
</dbReference>
<reference evidence="1" key="1">
    <citation type="journal article" date="2020" name="mSystems">
        <title>Genome- and Community-Level Interaction Insights into Carbon Utilization and Element Cycling Functions of Hydrothermarchaeota in Hydrothermal Sediment.</title>
        <authorList>
            <person name="Zhou Z."/>
            <person name="Liu Y."/>
            <person name="Xu W."/>
            <person name="Pan J."/>
            <person name="Luo Z.H."/>
            <person name="Li M."/>
        </authorList>
    </citation>
    <scope>NUCLEOTIDE SEQUENCE [LARGE SCALE GENOMIC DNA]</scope>
    <source>
        <strain evidence="1">SpSt-508</strain>
    </source>
</reference>
<dbReference type="InterPro" id="IPR010869">
    <property type="entry name" value="DUF1501"/>
</dbReference>
<name>A0A7C4LKT9_9PLAN</name>
<evidence type="ECO:0000313" key="1">
    <source>
        <dbReference type="EMBL" id="HGT38318.1"/>
    </source>
</evidence>
<comment type="caution">
    <text evidence="1">The sequence shown here is derived from an EMBL/GenBank/DDBJ whole genome shotgun (WGS) entry which is preliminary data.</text>
</comment>
<sequence>MLRVLGSEKRLCTGLTRRDLLEVGGASLAGLSLEHLLAAEQVRSSTTTWESFGRAQRCIVLFLYGSPSQLETVDMKPAAPVEVRGTMQPIPSSLPGLEVCEHLPNMARIMDRVTVVRSLHHEYPIHGVAFAMTGTPVIDVNMELSPNDPRHHPYFGSAVEYFDRQRRGGASPFPQNVALPFPFSSQRTGEVHRAGPYAAFLGTMYNPIWTEFDGKGTRAIHKTLGANKLDVWDPYVGCTPDSYFRLASTALPAELTLDRLNRRKSLLEQLNAARREFDRSDRGRTLSEFQQLAYSLLQSSQVAEALDVRKESAATRELYGHTLFGQACLAARRMLEAGTRLVSVFWDEYGLAGDAWDTHWNHFPRMTEQLLPPFDKAFSGLILDLEQRGLLDDTLVVCVSEHGRTPKLNSAQGGGRDHWSQAYSALFAGGGVARGRVVGATDRQAGEVTSNPVSPKDILATMYHLLGIDPHQFLPDRTGRRIPLLPDGSRVVTEMLA</sequence>
<dbReference type="PANTHER" id="PTHR43737:SF1">
    <property type="entry name" value="DUF1501 DOMAIN-CONTAINING PROTEIN"/>
    <property type="match status" value="1"/>
</dbReference>
<dbReference type="PANTHER" id="PTHR43737">
    <property type="entry name" value="BLL7424 PROTEIN"/>
    <property type="match status" value="1"/>
</dbReference>
<gene>
    <name evidence="1" type="ORF">ENS64_03510</name>
</gene>
<dbReference type="InterPro" id="IPR017850">
    <property type="entry name" value="Alkaline_phosphatase_core_sf"/>
</dbReference>
<proteinExistence type="predicted"/>
<dbReference type="SUPFAM" id="SSF53649">
    <property type="entry name" value="Alkaline phosphatase-like"/>
    <property type="match status" value="1"/>
</dbReference>
<organism evidence="1">
    <name type="scientific">Schlesneria paludicola</name>
    <dbReference type="NCBI Taxonomy" id="360056"/>
    <lineage>
        <taxon>Bacteria</taxon>
        <taxon>Pseudomonadati</taxon>
        <taxon>Planctomycetota</taxon>
        <taxon>Planctomycetia</taxon>
        <taxon>Planctomycetales</taxon>
        <taxon>Planctomycetaceae</taxon>
        <taxon>Schlesneria</taxon>
    </lineage>
</organism>